<keyword evidence="1" id="KW-0175">Coiled coil</keyword>
<feature type="compositionally biased region" description="Basic and acidic residues" evidence="2">
    <location>
        <begin position="1"/>
        <end position="18"/>
    </location>
</feature>
<feature type="region of interest" description="Disordered" evidence="2">
    <location>
        <begin position="158"/>
        <end position="181"/>
    </location>
</feature>
<dbReference type="Proteomes" id="UP000599109">
    <property type="component" value="Unassembled WGS sequence"/>
</dbReference>
<organism evidence="4 5">
    <name type="scientific">Ramlibacter monticola</name>
    <dbReference type="NCBI Taxonomy" id="1926872"/>
    <lineage>
        <taxon>Bacteria</taxon>
        <taxon>Pseudomonadati</taxon>
        <taxon>Pseudomonadota</taxon>
        <taxon>Betaproteobacteria</taxon>
        <taxon>Burkholderiales</taxon>
        <taxon>Comamonadaceae</taxon>
        <taxon>Ramlibacter</taxon>
    </lineage>
</organism>
<protein>
    <submittedName>
        <fullName evidence="4">DUF4157 domain-containing protein</fullName>
    </submittedName>
</protein>
<dbReference type="EMBL" id="JAEQNE010000003">
    <property type="protein sequence ID" value="MBL0392354.1"/>
    <property type="molecule type" value="Genomic_DNA"/>
</dbReference>
<evidence type="ECO:0000313" key="4">
    <source>
        <dbReference type="EMBL" id="MBL0392354.1"/>
    </source>
</evidence>
<dbReference type="InterPro" id="IPR025295">
    <property type="entry name" value="eCIS_core_dom"/>
</dbReference>
<keyword evidence="5" id="KW-1185">Reference proteome</keyword>
<feature type="compositionally biased region" description="Polar residues" evidence="2">
    <location>
        <begin position="68"/>
        <end position="80"/>
    </location>
</feature>
<accession>A0A936Z1U3</accession>
<sequence>MSPTRLRAERARTHDDARAPGPTQAIACADAATGNRALALWLSRDAALPLEAEADRAAAATVREGVATSRSVPPDTNSLAGQPLDRATRARFEDAFGHDFSQVRVHQDAAMQRRLQDVHAHALTEGTRIGFAPGAYRPDTPDGQRRLAHELAHVVQQRGGVPAASGRPGLSRAPAGPQADTNRDALNARLKVVRERLATLRAQYQALNDEFAGSVMSERLEESLRKGTADLHAQARSESAGPALWGGTFAIRAIRKAASATVQGQSATINARLELSYLALKDKEAEARAATDIPRIDKAIRDVWQVKIANGEYAGMDFKLVPAITWRRKKDKAAEDAFQIEVRGPDKEPSSGDSVHGSISLAPAHLEGSRVIVVAHELAHVFGFTDAYLKMEIPAGKGKPASEQWSVGRGDAAGRTDLLGMIDPVVLQRLKKKGAVTEADFQRQSGTVHIWEEDASTVLRTFGVAPPPPKPLTIDDDEFDPGADLQRIEREGEGKLARIRKKRRRADNAIESLDLAEAIMKLEAEEKSLDKQLGAAP</sequence>
<feature type="region of interest" description="Disordered" evidence="2">
    <location>
        <begin position="1"/>
        <end position="22"/>
    </location>
</feature>
<dbReference type="Pfam" id="PF13699">
    <property type="entry name" value="eCIS_core"/>
    <property type="match status" value="1"/>
</dbReference>
<feature type="region of interest" description="Disordered" evidence="2">
    <location>
        <begin position="65"/>
        <end position="84"/>
    </location>
</feature>
<dbReference type="RefSeq" id="WP_201674985.1">
    <property type="nucleotide sequence ID" value="NZ_JAEQNE010000003.1"/>
</dbReference>
<evidence type="ECO:0000259" key="3">
    <source>
        <dbReference type="Pfam" id="PF13699"/>
    </source>
</evidence>
<comment type="caution">
    <text evidence="4">The sequence shown here is derived from an EMBL/GenBank/DDBJ whole genome shotgun (WGS) entry which is preliminary data.</text>
</comment>
<reference evidence="4 5" key="1">
    <citation type="journal article" date="2017" name="Int. J. Syst. Evol. Microbiol.">
        <title>Ramlibacter monticola sp. nov., isolated from forest soil.</title>
        <authorList>
            <person name="Chaudhary D.K."/>
            <person name="Kim J."/>
        </authorList>
    </citation>
    <scope>NUCLEOTIDE SEQUENCE [LARGE SCALE GENOMIC DNA]</scope>
    <source>
        <strain evidence="4 5">KACC 19175</strain>
    </source>
</reference>
<gene>
    <name evidence="4" type="ORF">JJ685_14540</name>
</gene>
<name>A0A936Z1U3_9BURK</name>
<evidence type="ECO:0000256" key="2">
    <source>
        <dbReference type="SAM" id="MobiDB-lite"/>
    </source>
</evidence>
<evidence type="ECO:0000313" key="5">
    <source>
        <dbReference type="Proteomes" id="UP000599109"/>
    </source>
</evidence>
<proteinExistence type="predicted"/>
<feature type="domain" description="eCIS core" evidence="3">
    <location>
        <begin position="83"/>
        <end position="160"/>
    </location>
</feature>
<feature type="coiled-coil region" evidence="1">
    <location>
        <begin position="183"/>
        <end position="210"/>
    </location>
</feature>
<dbReference type="AlphaFoldDB" id="A0A936Z1U3"/>
<evidence type="ECO:0000256" key="1">
    <source>
        <dbReference type="SAM" id="Coils"/>
    </source>
</evidence>